<dbReference type="InterPro" id="IPR036638">
    <property type="entry name" value="HLH_DNA-bd_sf"/>
</dbReference>
<keyword evidence="4" id="KW-1185">Reference proteome</keyword>
<dbReference type="Proteomes" id="UP000242188">
    <property type="component" value="Unassembled WGS sequence"/>
</dbReference>
<feature type="region of interest" description="Disordered" evidence="1">
    <location>
        <begin position="1"/>
        <end position="92"/>
    </location>
</feature>
<feature type="compositionally biased region" description="Low complexity" evidence="1">
    <location>
        <begin position="1"/>
        <end position="36"/>
    </location>
</feature>
<dbReference type="PANTHER" id="PTHR19290">
    <property type="entry name" value="BASIC HELIX-LOOP-HELIX PROTEIN NEUROGENIN-RELATED"/>
    <property type="match status" value="1"/>
</dbReference>
<dbReference type="GO" id="GO:0007423">
    <property type="term" value="P:sensory organ development"/>
    <property type="evidence" value="ECO:0007669"/>
    <property type="project" value="TreeGrafter"/>
</dbReference>
<dbReference type="OrthoDB" id="5969565at2759"/>
<dbReference type="SUPFAM" id="SSF47459">
    <property type="entry name" value="HLH, helix-loop-helix DNA-binding domain"/>
    <property type="match status" value="1"/>
</dbReference>
<name>A0A210QY61_MIZYE</name>
<feature type="compositionally biased region" description="Polar residues" evidence="1">
    <location>
        <begin position="52"/>
        <end position="61"/>
    </location>
</feature>
<comment type="caution">
    <text evidence="3">The sequence shown here is derived from an EMBL/GenBank/DDBJ whole genome shotgun (WGS) entry which is preliminary data.</text>
</comment>
<sequence length="348" mass="38205">MSTQTTLLLLSSTASNSSYGSPAESSFSSSCSSMSSPDNGDHHDDDMEMKSVNENPVNTSSSKRRPKDNDSVSSSPKKKRYNKPRQRERSPALVAKIRKTRRSKANDRERSRMHGLNDALEVLREVLPASDGENKLTKIETLRMAYNYIWVLSQTLEGVAKLPANGLAKDVTSAVHVKRELDFNTNSACSSDNDQLSPTPARIVSPASVACSEPDSQVISPPHQSSHYHSHLPHHPATLQHQQPTAGFHHFRIAPAVSTPSVQFQPLLPASEAMTSYVSNSSPVPHVSPPHCRTDMHPNFVIGQTHHSDWSSVYSGFSAMKECGLLRSGLNSPTEHSDTSEGYSFEMF</sequence>
<dbReference type="SMART" id="SM00353">
    <property type="entry name" value="HLH"/>
    <property type="match status" value="1"/>
</dbReference>
<dbReference type="PROSITE" id="PS50888">
    <property type="entry name" value="BHLH"/>
    <property type="match status" value="1"/>
</dbReference>
<evidence type="ECO:0000313" key="4">
    <source>
        <dbReference type="Proteomes" id="UP000242188"/>
    </source>
</evidence>
<dbReference type="GO" id="GO:0000981">
    <property type="term" value="F:DNA-binding transcription factor activity, RNA polymerase II-specific"/>
    <property type="evidence" value="ECO:0007669"/>
    <property type="project" value="TreeGrafter"/>
</dbReference>
<dbReference type="AlphaFoldDB" id="A0A210QY61"/>
<proteinExistence type="predicted"/>
<dbReference type="Gene3D" id="4.10.280.10">
    <property type="entry name" value="Helix-loop-helix DNA-binding domain"/>
    <property type="match status" value="1"/>
</dbReference>
<dbReference type="GO" id="GO:0005634">
    <property type="term" value="C:nucleus"/>
    <property type="evidence" value="ECO:0007669"/>
    <property type="project" value="TreeGrafter"/>
</dbReference>
<feature type="domain" description="BHLH" evidence="2">
    <location>
        <begin position="100"/>
        <end position="152"/>
    </location>
</feature>
<dbReference type="CDD" id="cd11428">
    <property type="entry name" value="bHLH_TS_NGN"/>
    <property type="match status" value="1"/>
</dbReference>
<reference evidence="3 4" key="1">
    <citation type="journal article" date="2017" name="Nat. Ecol. Evol.">
        <title>Scallop genome provides insights into evolution of bilaterian karyotype and development.</title>
        <authorList>
            <person name="Wang S."/>
            <person name="Zhang J."/>
            <person name="Jiao W."/>
            <person name="Li J."/>
            <person name="Xun X."/>
            <person name="Sun Y."/>
            <person name="Guo X."/>
            <person name="Huan P."/>
            <person name="Dong B."/>
            <person name="Zhang L."/>
            <person name="Hu X."/>
            <person name="Sun X."/>
            <person name="Wang J."/>
            <person name="Zhao C."/>
            <person name="Wang Y."/>
            <person name="Wang D."/>
            <person name="Huang X."/>
            <person name="Wang R."/>
            <person name="Lv J."/>
            <person name="Li Y."/>
            <person name="Zhang Z."/>
            <person name="Liu B."/>
            <person name="Lu W."/>
            <person name="Hui Y."/>
            <person name="Liang J."/>
            <person name="Zhou Z."/>
            <person name="Hou R."/>
            <person name="Li X."/>
            <person name="Liu Y."/>
            <person name="Li H."/>
            <person name="Ning X."/>
            <person name="Lin Y."/>
            <person name="Zhao L."/>
            <person name="Xing Q."/>
            <person name="Dou J."/>
            <person name="Li Y."/>
            <person name="Mao J."/>
            <person name="Guo H."/>
            <person name="Dou H."/>
            <person name="Li T."/>
            <person name="Mu C."/>
            <person name="Jiang W."/>
            <person name="Fu Q."/>
            <person name="Fu X."/>
            <person name="Miao Y."/>
            <person name="Liu J."/>
            <person name="Yu Q."/>
            <person name="Li R."/>
            <person name="Liao H."/>
            <person name="Li X."/>
            <person name="Kong Y."/>
            <person name="Jiang Z."/>
            <person name="Chourrout D."/>
            <person name="Li R."/>
            <person name="Bao Z."/>
        </authorList>
    </citation>
    <scope>NUCLEOTIDE SEQUENCE [LARGE SCALE GENOMIC DNA]</scope>
    <source>
        <strain evidence="3 4">PY_sf001</strain>
    </source>
</reference>
<dbReference type="Pfam" id="PF00010">
    <property type="entry name" value="HLH"/>
    <property type="match status" value="1"/>
</dbReference>
<gene>
    <name evidence="3" type="ORF">KP79_PYT05065</name>
</gene>
<dbReference type="GO" id="GO:0070888">
    <property type="term" value="F:E-box binding"/>
    <property type="evidence" value="ECO:0007669"/>
    <property type="project" value="TreeGrafter"/>
</dbReference>
<dbReference type="STRING" id="6573.A0A210QY61"/>
<dbReference type="GO" id="GO:0045944">
    <property type="term" value="P:positive regulation of transcription by RNA polymerase II"/>
    <property type="evidence" value="ECO:0007669"/>
    <property type="project" value="TreeGrafter"/>
</dbReference>
<accession>A0A210QY61</accession>
<dbReference type="InterPro" id="IPR050359">
    <property type="entry name" value="bHLH_transcription_factors"/>
</dbReference>
<dbReference type="InterPro" id="IPR011598">
    <property type="entry name" value="bHLH_dom"/>
</dbReference>
<dbReference type="EMBL" id="NEDP02001251">
    <property type="protein sequence ID" value="OWF53689.1"/>
    <property type="molecule type" value="Genomic_DNA"/>
</dbReference>
<protein>
    <submittedName>
        <fullName evidence="3">Neurogenin-1</fullName>
    </submittedName>
</protein>
<feature type="compositionally biased region" description="Basic and acidic residues" evidence="1">
    <location>
        <begin position="39"/>
        <end position="51"/>
    </location>
</feature>
<evidence type="ECO:0000313" key="3">
    <source>
        <dbReference type="EMBL" id="OWF53689.1"/>
    </source>
</evidence>
<feature type="region of interest" description="Disordered" evidence="1">
    <location>
        <begin position="212"/>
        <end position="239"/>
    </location>
</feature>
<organism evidence="3 4">
    <name type="scientific">Mizuhopecten yessoensis</name>
    <name type="common">Japanese scallop</name>
    <name type="synonym">Patinopecten yessoensis</name>
    <dbReference type="NCBI Taxonomy" id="6573"/>
    <lineage>
        <taxon>Eukaryota</taxon>
        <taxon>Metazoa</taxon>
        <taxon>Spiralia</taxon>
        <taxon>Lophotrochozoa</taxon>
        <taxon>Mollusca</taxon>
        <taxon>Bivalvia</taxon>
        <taxon>Autobranchia</taxon>
        <taxon>Pteriomorphia</taxon>
        <taxon>Pectinida</taxon>
        <taxon>Pectinoidea</taxon>
        <taxon>Pectinidae</taxon>
        <taxon>Mizuhopecten</taxon>
    </lineage>
</organism>
<dbReference type="PANTHER" id="PTHR19290:SF163">
    <property type="entry name" value="BASIC HELIX-LOOP-HELIX NEURAL TRANSCRIPTION FACTOR TAP"/>
    <property type="match status" value="1"/>
</dbReference>
<evidence type="ECO:0000259" key="2">
    <source>
        <dbReference type="PROSITE" id="PS50888"/>
    </source>
</evidence>
<dbReference type="GO" id="GO:0046983">
    <property type="term" value="F:protein dimerization activity"/>
    <property type="evidence" value="ECO:0007669"/>
    <property type="project" value="InterPro"/>
</dbReference>
<dbReference type="GO" id="GO:0061564">
    <property type="term" value="P:axon development"/>
    <property type="evidence" value="ECO:0007669"/>
    <property type="project" value="TreeGrafter"/>
</dbReference>
<evidence type="ECO:0000256" key="1">
    <source>
        <dbReference type="SAM" id="MobiDB-lite"/>
    </source>
</evidence>